<dbReference type="Proteomes" id="UP001595462">
    <property type="component" value="Unassembled WGS sequence"/>
</dbReference>
<feature type="transmembrane region" description="Helical" evidence="4">
    <location>
        <begin position="132"/>
        <end position="159"/>
    </location>
</feature>
<dbReference type="GO" id="GO:0050136">
    <property type="term" value="F:NADH dehydrogenase (quinone) (non-electrogenic) activity"/>
    <property type="evidence" value="ECO:0007669"/>
    <property type="project" value="UniProtKB-EC"/>
</dbReference>
<dbReference type="PANTHER" id="PTHR33269">
    <property type="entry name" value="NADH-UBIQUINONE OXIDOREDUCTASE CHAIN 6"/>
    <property type="match status" value="1"/>
</dbReference>
<feature type="transmembrane region" description="Helical" evidence="4">
    <location>
        <begin position="56"/>
        <end position="76"/>
    </location>
</feature>
<comment type="similarity">
    <text evidence="1 4">Belongs to the complex I subunit 6 family.</text>
</comment>
<evidence type="ECO:0000313" key="5">
    <source>
        <dbReference type="EMBL" id="MFC3105855.1"/>
    </source>
</evidence>
<keyword evidence="6" id="KW-1185">Reference proteome</keyword>
<dbReference type="Pfam" id="PF00499">
    <property type="entry name" value="Oxidored_q3"/>
    <property type="match status" value="1"/>
</dbReference>
<evidence type="ECO:0000256" key="3">
    <source>
        <dbReference type="ARBA" id="ARBA00025811"/>
    </source>
</evidence>
<dbReference type="EMBL" id="JBHRSS010000009">
    <property type="protein sequence ID" value="MFC3105855.1"/>
    <property type="molecule type" value="Genomic_DNA"/>
</dbReference>
<dbReference type="InterPro" id="IPR042106">
    <property type="entry name" value="Nuo/plastoQ_OxRdtase_6_NuoJ"/>
</dbReference>
<feature type="transmembrane region" description="Helical" evidence="4">
    <location>
        <begin position="88"/>
        <end position="111"/>
    </location>
</feature>
<comment type="function">
    <text evidence="4">NDH-1 shuttles electrons from NADH, via FMN and iron-sulfur (Fe-S) centers, to quinones in the respiratory chain. Couples the redox reaction to proton translocation (for every two electrons transferred, four hydrogen ions are translocated across the cytoplasmic membrane), and thus conserves the redox energy in a proton gradient.</text>
</comment>
<comment type="caution">
    <text evidence="4">Lacks conserved residue(s) required for the propagation of feature annotation.</text>
</comment>
<keyword evidence="4" id="KW-1133">Transmembrane helix</keyword>
<keyword evidence="4" id="KW-0520">NAD</keyword>
<gene>
    <name evidence="5" type="primary">nuoJ</name>
    <name evidence="5" type="ORF">ACFOSU_18450</name>
</gene>
<evidence type="ECO:0000256" key="2">
    <source>
        <dbReference type="ARBA" id="ARBA00019907"/>
    </source>
</evidence>
<keyword evidence="4" id="KW-0472">Membrane</keyword>
<dbReference type="NCBIfam" id="NF005162">
    <property type="entry name" value="PRK06638.1-1"/>
    <property type="match status" value="1"/>
</dbReference>
<dbReference type="InterPro" id="IPR001457">
    <property type="entry name" value="NADH_UbQ/plastoQ_OxRdtase_su6"/>
</dbReference>
<keyword evidence="4" id="KW-0874">Quinone</keyword>
<keyword evidence="5" id="KW-0560">Oxidoreductase</keyword>
<evidence type="ECO:0000256" key="4">
    <source>
        <dbReference type="RuleBase" id="RU004429"/>
    </source>
</evidence>
<comment type="subcellular location">
    <subcellularLocation>
        <location evidence="4">Cell membrane</location>
        <topology evidence="4">Multi-pass membrane protein</topology>
    </subcellularLocation>
</comment>
<comment type="subunit">
    <text evidence="3">Composed of 13 different subunits. Subunits NuoA, H, J, K, L, M, N constitute the membrane sector of the complex.</text>
</comment>
<comment type="caution">
    <text evidence="5">The sequence shown here is derived from an EMBL/GenBank/DDBJ whole genome shotgun (WGS) entry which is preliminary data.</text>
</comment>
<dbReference type="EC" id="7.1.1.-" evidence="4"/>
<dbReference type="PANTHER" id="PTHR33269:SF17">
    <property type="entry name" value="NADH-UBIQUINONE OXIDOREDUCTASE CHAIN 6"/>
    <property type="match status" value="1"/>
</dbReference>
<accession>A0ABV7EX00</accession>
<proteinExistence type="inferred from homology"/>
<sequence length="185" mass="19737">MFIAFYAAALVAVVATLRVITCANPVHALMYLIMSLLSVAVVFYALGAPFAATLEVIVYAGAIMVLFVFVIMMLNLNVETMDRERRWLAPSVWIGPGVLGVILLVVMAMALTSGDSLGTIEGSPLDAQRVGMALFGPYVLVVELAAFVLLAALVVAAHLGRDDRDVAETIAGRDSDTPQPTRAKR</sequence>
<reference evidence="6" key="1">
    <citation type="journal article" date="2019" name="Int. J. Syst. Evol. Microbiol.">
        <title>The Global Catalogue of Microorganisms (GCM) 10K type strain sequencing project: providing services to taxonomists for standard genome sequencing and annotation.</title>
        <authorList>
            <consortium name="The Broad Institute Genomics Platform"/>
            <consortium name="The Broad Institute Genome Sequencing Center for Infectious Disease"/>
            <person name="Wu L."/>
            <person name="Ma J."/>
        </authorList>
    </citation>
    <scope>NUCLEOTIDE SEQUENCE [LARGE SCALE GENOMIC DNA]</scope>
    <source>
        <strain evidence="6">KCTC 52640</strain>
    </source>
</reference>
<protein>
    <recommendedName>
        <fullName evidence="2 4">NADH-quinone oxidoreductase subunit J</fullName>
        <ecNumber evidence="4">7.1.1.-</ecNumber>
    </recommendedName>
</protein>
<dbReference type="RefSeq" id="WP_380691413.1">
    <property type="nucleotide sequence ID" value="NZ_JBHRSS010000009.1"/>
</dbReference>
<feature type="transmembrane region" description="Helical" evidence="4">
    <location>
        <begin position="28"/>
        <end position="47"/>
    </location>
</feature>
<comment type="catalytic activity">
    <reaction evidence="4">
        <text>a quinone + NADH + 5 H(+)(in) = a quinol + NAD(+) + 4 H(+)(out)</text>
        <dbReference type="Rhea" id="RHEA:57888"/>
        <dbReference type="ChEBI" id="CHEBI:15378"/>
        <dbReference type="ChEBI" id="CHEBI:24646"/>
        <dbReference type="ChEBI" id="CHEBI:57540"/>
        <dbReference type="ChEBI" id="CHEBI:57945"/>
        <dbReference type="ChEBI" id="CHEBI:132124"/>
    </reaction>
</comment>
<name>A0ABV7EX00_9GAMM</name>
<evidence type="ECO:0000313" key="6">
    <source>
        <dbReference type="Proteomes" id="UP001595462"/>
    </source>
</evidence>
<organism evidence="5 6">
    <name type="scientific">Salinisphaera aquimarina</name>
    <dbReference type="NCBI Taxonomy" id="2094031"/>
    <lineage>
        <taxon>Bacteria</taxon>
        <taxon>Pseudomonadati</taxon>
        <taxon>Pseudomonadota</taxon>
        <taxon>Gammaproteobacteria</taxon>
        <taxon>Salinisphaerales</taxon>
        <taxon>Salinisphaeraceae</taxon>
        <taxon>Salinisphaera</taxon>
    </lineage>
</organism>
<evidence type="ECO:0000256" key="1">
    <source>
        <dbReference type="ARBA" id="ARBA00005698"/>
    </source>
</evidence>
<keyword evidence="4" id="KW-1003">Cell membrane</keyword>
<keyword evidence="4" id="KW-0812">Transmembrane</keyword>
<dbReference type="Gene3D" id="1.20.120.1200">
    <property type="entry name" value="NADH-ubiquinone/plastoquinone oxidoreductase chain 6, subunit NuoJ"/>
    <property type="match status" value="1"/>
</dbReference>